<dbReference type="Pfam" id="PF04586">
    <property type="entry name" value="Peptidase_S78"/>
    <property type="match status" value="1"/>
</dbReference>
<evidence type="ECO:0000256" key="2">
    <source>
        <dbReference type="ARBA" id="ARBA00022670"/>
    </source>
</evidence>
<evidence type="ECO:0000256" key="1">
    <source>
        <dbReference type="ARBA" id="ARBA00022612"/>
    </source>
</evidence>
<dbReference type="AlphaFoldDB" id="A0AAQ2Q4I5"/>
<evidence type="ECO:0000256" key="4">
    <source>
        <dbReference type="SAM" id="MobiDB-lite"/>
    </source>
</evidence>
<keyword evidence="1" id="KW-1188">Viral release from host cell</keyword>
<reference evidence="7 8" key="1">
    <citation type="journal article" date="2022" name="BMC Microbiol.">
        <title>Whole genome sequencing of Moraxella bovis strains from North America reveals two genotypes with different genetic determinants.</title>
        <authorList>
            <person name="Wynn E.L."/>
            <person name="Hille M.M."/>
            <person name="Loy J.D."/>
            <person name="Schuller G."/>
            <person name="Kuhn K.L."/>
            <person name="Dickey A.M."/>
            <person name="Bono J.L."/>
            <person name="Clawson M.L."/>
        </authorList>
    </citation>
    <scope>NUCLEOTIDE SEQUENCE [LARGE SCALE GENOMIC DNA]</scope>
    <source>
        <strain evidence="6">SAM102599</strain>
        <strain evidence="7 8">SAM57978</strain>
    </source>
</reference>
<dbReference type="KEGG" id="mboi:DQF64_04610"/>
<protein>
    <submittedName>
        <fullName evidence="7">HK97 family phage prohead protease</fullName>
    </submittedName>
</protein>
<feature type="compositionally biased region" description="Pro residues" evidence="4">
    <location>
        <begin position="164"/>
        <end position="180"/>
    </location>
</feature>
<evidence type="ECO:0000313" key="7">
    <source>
        <dbReference type="EMBL" id="UZA52482.1"/>
    </source>
</evidence>
<evidence type="ECO:0000256" key="3">
    <source>
        <dbReference type="ARBA" id="ARBA00022801"/>
    </source>
</evidence>
<dbReference type="GO" id="GO:0006508">
    <property type="term" value="P:proteolysis"/>
    <property type="evidence" value="ECO:0007669"/>
    <property type="project" value="UniProtKB-KW"/>
</dbReference>
<organism evidence="7 8">
    <name type="scientific">Moraxella bovis</name>
    <dbReference type="NCBI Taxonomy" id="476"/>
    <lineage>
        <taxon>Bacteria</taxon>
        <taxon>Pseudomonadati</taxon>
        <taxon>Pseudomonadota</taxon>
        <taxon>Gammaproteobacteria</taxon>
        <taxon>Moraxellales</taxon>
        <taxon>Moraxellaceae</taxon>
        <taxon>Moraxella</taxon>
    </lineage>
</organism>
<evidence type="ECO:0000313" key="9">
    <source>
        <dbReference type="Proteomes" id="UP001163632"/>
    </source>
</evidence>
<dbReference type="EMBL" id="CP087781">
    <property type="protein sequence ID" value="UZA52482.1"/>
    <property type="molecule type" value="Genomic_DNA"/>
</dbReference>
<dbReference type="InterPro" id="IPR054613">
    <property type="entry name" value="Peptidase_S78_dom"/>
</dbReference>
<evidence type="ECO:0000313" key="6">
    <source>
        <dbReference type="EMBL" id="UZA04009.1"/>
    </source>
</evidence>
<keyword evidence="9" id="KW-1185">Reference proteome</keyword>
<proteinExistence type="predicted"/>
<gene>
    <name evidence="6" type="ORF">LP092_04490</name>
    <name evidence="7" type="ORF">LP129_04895</name>
</gene>
<accession>A0AAQ2Q4I5</accession>
<sequence length="205" mass="22417">MTKAYSTLQIKSISENDDERLITGIATTPSTDRDDDILEPLGAKFTLPIPLLSHHNHSQPIGEVIQAEVTAGGILITAKIAKIDEEGKLKERIDEAWQSIKSGLIKGLSVGFKIKEYSYIENSWGLHIKEWEWWELSIVTIPANADSVITSVKQIKDAFSLPLQPTPNPPTNPIQPPPTPTQTQKSNSPNGGVALILPINGVKLV</sequence>
<dbReference type="RefSeq" id="WP_112741997.1">
    <property type="nucleotide sequence ID" value="NZ_CP030241.1"/>
</dbReference>
<feature type="domain" description="Prohead serine protease" evidence="5">
    <location>
        <begin position="49"/>
        <end position="155"/>
    </location>
</feature>
<evidence type="ECO:0000259" key="5">
    <source>
        <dbReference type="Pfam" id="PF04586"/>
    </source>
</evidence>
<dbReference type="Proteomes" id="UP001163632">
    <property type="component" value="Chromosome"/>
</dbReference>
<keyword evidence="3" id="KW-0378">Hydrolase</keyword>
<feature type="region of interest" description="Disordered" evidence="4">
    <location>
        <begin position="161"/>
        <end position="193"/>
    </location>
</feature>
<dbReference type="GO" id="GO:0008233">
    <property type="term" value="F:peptidase activity"/>
    <property type="evidence" value="ECO:0007669"/>
    <property type="project" value="UniProtKB-KW"/>
</dbReference>
<dbReference type="EMBL" id="CP087830">
    <property type="protein sequence ID" value="UZA04009.1"/>
    <property type="molecule type" value="Genomic_DNA"/>
</dbReference>
<keyword evidence="2 7" id="KW-0645">Protease</keyword>
<dbReference type="Proteomes" id="UP001163283">
    <property type="component" value="Chromosome"/>
</dbReference>
<dbReference type="GeneID" id="77189161"/>
<evidence type="ECO:0000313" key="8">
    <source>
        <dbReference type="Proteomes" id="UP001163283"/>
    </source>
</evidence>
<name>A0AAQ2Q4I5_MORBO</name>